<proteinExistence type="predicted"/>
<dbReference type="Gene3D" id="3.60.40.10">
    <property type="entry name" value="PPM-type phosphatase domain"/>
    <property type="match status" value="1"/>
</dbReference>
<feature type="domain" description="PPM-type phosphatase" evidence="2">
    <location>
        <begin position="4"/>
        <end position="132"/>
    </location>
</feature>
<evidence type="ECO:0000259" key="2">
    <source>
        <dbReference type="Pfam" id="PF07228"/>
    </source>
</evidence>
<reference evidence="3" key="1">
    <citation type="submission" date="2022-10" db="EMBL/GenBank/DDBJ databases">
        <title>Cytochrome P450 Catalyzes Benzene Ring Formation in the Biosynthesis of Trialkyl-Substituted Aromatic Polyketides.</title>
        <authorList>
            <person name="Zhao E."/>
            <person name="Ge H."/>
        </authorList>
    </citation>
    <scope>NUCLEOTIDE SEQUENCE</scope>
    <source>
        <strain evidence="3">NA0869</strain>
    </source>
</reference>
<gene>
    <name evidence="3" type="ORF">OGH68_34815</name>
</gene>
<dbReference type="Pfam" id="PF07228">
    <property type="entry name" value="SpoIIE"/>
    <property type="match status" value="1"/>
</dbReference>
<dbReference type="PANTHER" id="PTHR43156:SF2">
    <property type="entry name" value="STAGE II SPORULATION PROTEIN E"/>
    <property type="match status" value="1"/>
</dbReference>
<evidence type="ECO:0000313" key="4">
    <source>
        <dbReference type="Proteomes" id="UP001163878"/>
    </source>
</evidence>
<dbReference type="InterPro" id="IPR001932">
    <property type="entry name" value="PPM-type_phosphatase-like_dom"/>
</dbReference>
<evidence type="ECO:0000313" key="3">
    <source>
        <dbReference type="EMBL" id="UYQ66783.1"/>
    </source>
</evidence>
<protein>
    <submittedName>
        <fullName evidence="3">Serine/threonine-protein phosphatase</fullName>
    </submittedName>
</protein>
<dbReference type="InterPro" id="IPR052016">
    <property type="entry name" value="Bact_Sigma-Reg"/>
</dbReference>
<dbReference type="EMBL" id="CP107567">
    <property type="protein sequence ID" value="UYQ66783.1"/>
    <property type="molecule type" value="Genomic_DNA"/>
</dbReference>
<dbReference type="Proteomes" id="UP001163878">
    <property type="component" value="Chromosome"/>
</dbReference>
<sequence>MNPGLFASCLYVQIDLAGRRACLATAGHLPPLLRGPDGSARPLDVPPGLLLGIEPASDYRSVEYALPSGAVLALFTDGLVEQPGTDLDVAIDDLVRSLAAGPRDLETLADQLMNRARPYGDRTDDTALFLLRPAP</sequence>
<organism evidence="3 4">
    <name type="scientific">Streptomyces peucetius</name>
    <dbReference type="NCBI Taxonomy" id="1950"/>
    <lineage>
        <taxon>Bacteria</taxon>
        <taxon>Bacillati</taxon>
        <taxon>Actinomycetota</taxon>
        <taxon>Actinomycetes</taxon>
        <taxon>Kitasatosporales</taxon>
        <taxon>Streptomycetaceae</taxon>
        <taxon>Streptomyces</taxon>
    </lineage>
</organism>
<dbReference type="PANTHER" id="PTHR43156">
    <property type="entry name" value="STAGE II SPORULATION PROTEIN E-RELATED"/>
    <property type="match status" value="1"/>
</dbReference>
<name>A0ABY6IIG4_STRPE</name>
<dbReference type="InterPro" id="IPR036457">
    <property type="entry name" value="PPM-type-like_dom_sf"/>
</dbReference>
<evidence type="ECO:0000256" key="1">
    <source>
        <dbReference type="ARBA" id="ARBA00022801"/>
    </source>
</evidence>
<keyword evidence="1" id="KW-0378">Hydrolase</keyword>
<keyword evidence="4" id="KW-1185">Reference proteome</keyword>
<accession>A0ABY6IIG4</accession>
<dbReference type="RefSeq" id="WP_264250432.1">
    <property type="nucleotide sequence ID" value="NZ_CP107567.1"/>
</dbReference>
<dbReference type="SUPFAM" id="SSF81606">
    <property type="entry name" value="PP2C-like"/>
    <property type="match status" value="1"/>
</dbReference>